<feature type="compositionally biased region" description="Basic and acidic residues" evidence="12">
    <location>
        <begin position="373"/>
        <end position="386"/>
    </location>
</feature>
<gene>
    <name evidence="15" type="primary">ZNF217</name>
</gene>
<evidence type="ECO:0000256" key="10">
    <source>
        <dbReference type="ARBA" id="ARBA00023242"/>
    </source>
</evidence>
<dbReference type="InterPro" id="IPR051967">
    <property type="entry name" value="Krueppel_C2H2-ZF"/>
</dbReference>
<feature type="compositionally biased region" description="Low complexity" evidence="12">
    <location>
        <begin position="805"/>
        <end position="815"/>
    </location>
</feature>
<evidence type="ECO:0000259" key="13">
    <source>
        <dbReference type="PROSITE" id="PS50157"/>
    </source>
</evidence>
<keyword evidence="7" id="KW-0805">Transcription regulation</keyword>
<dbReference type="Proteomes" id="UP001652580">
    <property type="component" value="Chromosome 15"/>
</dbReference>
<dbReference type="RefSeq" id="XP_057385382.1">
    <property type="nucleotide sequence ID" value="XM_057529399.1"/>
</dbReference>
<evidence type="ECO:0000256" key="4">
    <source>
        <dbReference type="ARBA" id="ARBA00022737"/>
    </source>
</evidence>
<feature type="region of interest" description="Disordered" evidence="12">
    <location>
        <begin position="228"/>
        <end position="253"/>
    </location>
</feature>
<feature type="compositionally biased region" description="Polar residues" evidence="12">
    <location>
        <begin position="234"/>
        <end position="249"/>
    </location>
</feature>
<feature type="region of interest" description="Disordered" evidence="12">
    <location>
        <begin position="697"/>
        <end position="895"/>
    </location>
</feature>
<keyword evidence="8" id="KW-0238">DNA-binding</keyword>
<evidence type="ECO:0000256" key="11">
    <source>
        <dbReference type="PROSITE-ProRule" id="PRU00042"/>
    </source>
</evidence>
<keyword evidence="10" id="KW-0539">Nucleus</keyword>
<keyword evidence="3" id="KW-0479">Metal-binding</keyword>
<feature type="compositionally biased region" description="Polar residues" evidence="12">
    <location>
        <begin position="769"/>
        <end position="780"/>
    </location>
</feature>
<dbReference type="SUPFAM" id="SSF57667">
    <property type="entry name" value="beta-beta-alpha zinc fingers"/>
    <property type="match status" value="3"/>
</dbReference>
<dbReference type="GeneID" id="103015885"/>
<evidence type="ECO:0000256" key="6">
    <source>
        <dbReference type="ARBA" id="ARBA00022833"/>
    </source>
</evidence>
<feature type="domain" description="C2H2-type" evidence="13">
    <location>
        <begin position="469"/>
        <end position="496"/>
    </location>
</feature>
<evidence type="ECO:0000256" key="7">
    <source>
        <dbReference type="ARBA" id="ARBA00023015"/>
    </source>
</evidence>
<feature type="compositionally biased region" description="Basic and acidic residues" evidence="12">
    <location>
        <begin position="356"/>
        <end position="365"/>
    </location>
</feature>
<dbReference type="SMART" id="SM00355">
    <property type="entry name" value="ZnF_C2H2"/>
    <property type="match status" value="7"/>
</dbReference>
<accession>A0ABM3S6A9</accession>
<comment type="subcellular location">
    <subcellularLocation>
        <location evidence="1">Nucleus</location>
    </subcellularLocation>
</comment>
<dbReference type="InterPro" id="IPR036236">
    <property type="entry name" value="Znf_C2H2_sf"/>
</dbReference>
<organism evidence="14 15">
    <name type="scientific">Balaenoptera acutorostrata</name>
    <name type="common">Common minke whale</name>
    <name type="synonym">Balaena rostrata</name>
    <dbReference type="NCBI Taxonomy" id="9767"/>
    <lineage>
        <taxon>Eukaryota</taxon>
        <taxon>Metazoa</taxon>
        <taxon>Chordata</taxon>
        <taxon>Craniata</taxon>
        <taxon>Vertebrata</taxon>
        <taxon>Euteleostomi</taxon>
        <taxon>Mammalia</taxon>
        <taxon>Eutheria</taxon>
        <taxon>Laurasiatheria</taxon>
        <taxon>Artiodactyla</taxon>
        <taxon>Whippomorpha</taxon>
        <taxon>Cetacea</taxon>
        <taxon>Mysticeti</taxon>
        <taxon>Balaenopteridae</taxon>
        <taxon>Balaenoptera</taxon>
    </lineage>
</organism>
<keyword evidence="6" id="KW-0862">Zinc</keyword>
<feature type="domain" description="C2H2-type" evidence="13">
    <location>
        <begin position="208"/>
        <end position="235"/>
    </location>
</feature>
<keyword evidence="14" id="KW-1185">Reference proteome</keyword>
<feature type="compositionally biased region" description="Low complexity" evidence="12">
    <location>
        <begin position="833"/>
        <end position="842"/>
    </location>
</feature>
<evidence type="ECO:0000256" key="2">
    <source>
        <dbReference type="ARBA" id="ARBA00006991"/>
    </source>
</evidence>
<evidence type="ECO:0000256" key="12">
    <source>
        <dbReference type="SAM" id="MobiDB-lite"/>
    </source>
</evidence>
<feature type="domain" description="C2H2-type" evidence="13">
    <location>
        <begin position="385"/>
        <end position="412"/>
    </location>
</feature>
<feature type="domain" description="C2H2-type" evidence="13">
    <location>
        <begin position="57"/>
        <end position="80"/>
    </location>
</feature>
<evidence type="ECO:0000256" key="1">
    <source>
        <dbReference type="ARBA" id="ARBA00004123"/>
    </source>
</evidence>
<name>A0ABM3S6A9_BALAC</name>
<keyword evidence="9" id="KW-0804">Transcription</keyword>
<dbReference type="Gene3D" id="3.30.160.60">
    <property type="entry name" value="Classic Zinc Finger"/>
    <property type="match status" value="4"/>
</dbReference>
<protein>
    <submittedName>
        <fullName evidence="15">Zinc finger protein 217 isoform X2</fullName>
    </submittedName>
</protein>
<feature type="domain" description="C2H2-type" evidence="13">
    <location>
        <begin position="121"/>
        <end position="148"/>
    </location>
</feature>
<sequence>MPTQSLLMYMDGPEVIGNSLGTQMEIDDAMTIKGTAAVPFRATQEKNIIQIEGYMPLDCMFCSQTFTRSEDLNKHVLMQHRPILCEPAVLRVEAEYLSPLDKVQVRTEPPKDKNCKENEELSCEVCGQTFRVAFDVEIHMKKHKDSFTYGCNVCGRRFKEPWFLKNHMRTHTGKSGAKSRPQPGLESPATINEVVQEHAAESVSSPYKICMVCGFLFPNKESLIDHRKMHTKDTASGTRSSQTDTQQEGMPSPGEELLQFLNLRPRSHPEIAKKPAKWIPQLDPFTTYQAWQLATKGKVAVCREVKEQPGQEGSTDNDESCSDKEELGEIWNTNKSHPEGSGKSKTSKSGCPGVSQDKEKPRHPTGEVPSVDADPKLASNKEKPTHCSECGKAFRTYHQLVLHSRVHKKDRRADAESPPMSVDGRQPRTCSPDLPPTLEENGAIDREGGSEDGSEDGLPEGLHLGEKPYKCEFCDYAAAQKTSLRYHLERHHKDKQADAAAEIRNEGKNQETEDALLTADSAQTKNLKRCFDGAKDVKGSSPAKQLKGMAPAFQNVLGSAVLSAVHKDTQDFSKNTADDSADKLSKNPAPASLDVLKKRSAVEPQAHNLTCRTEVDVAPHPDGRAAHHVQVGHREKKAEVDADCQEKPLNLSLGASHCCPAASLGKSVTTSTTCPFCTFKTFYPEVLTMHQRLEHKYNPDSHRNCRNKSLLRSRRTGCPPALLGKDVPPLSNPYKPRPRPAFPAQPRPLPPEKAKPTPAGPGKAPLTSGIDSSTLAPSNLKSHRPPQSLGGPGAAARQPPSEMFAKAGATPAPAADKAKRLEPKPKPQPPAGAPAQPAPGAALNGCSDHTPRNDGPWAPPARDYFCGRGAGTELGEPLPKRPRVGAPALDGDQPGPHYRRPFDLPKFHVVRGLTSLLPPECACPPPTALPARPRFLTTGEADAAVLPAQKPFAPAGALFPCGPVGPAAGPALEGKRPVSYQHLSSSVLQKRNYENFIGNAHYRPNDKKT</sequence>
<feature type="region of interest" description="Disordered" evidence="12">
    <location>
        <begin position="404"/>
        <end position="458"/>
    </location>
</feature>
<dbReference type="PROSITE" id="PS50157">
    <property type="entry name" value="ZINC_FINGER_C2H2_2"/>
    <property type="match status" value="6"/>
</dbReference>
<comment type="similarity">
    <text evidence="2">Belongs to the krueppel C2H2-type zinc-finger protein family.</text>
</comment>
<proteinExistence type="inferred from homology"/>
<dbReference type="PANTHER" id="PTHR45925">
    <property type="entry name" value="ZINC FINGER PROTEIN"/>
    <property type="match status" value="1"/>
</dbReference>
<dbReference type="Pfam" id="PF00096">
    <property type="entry name" value="zf-C2H2"/>
    <property type="match status" value="3"/>
</dbReference>
<feature type="compositionally biased region" description="Basic and acidic residues" evidence="12">
    <location>
        <begin position="816"/>
        <end position="825"/>
    </location>
</feature>
<evidence type="ECO:0000256" key="9">
    <source>
        <dbReference type="ARBA" id="ARBA00023163"/>
    </source>
</evidence>
<feature type="domain" description="C2H2-type" evidence="13">
    <location>
        <begin position="149"/>
        <end position="176"/>
    </location>
</feature>
<keyword evidence="4" id="KW-0677">Repeat</keyword>
<dbReference type="PROSITE" id="PS00028">
    <property type="entry name" value="ZINC_FINGER_C2H2_1"/>
    <property type="match status" value="4"/>
</dbReference>
<dbReference type="InterPro" id="IPR013087">
    <property type="entry name" value="Znf_C2H2_type"/>
</dbReference>
<evidence type="ECO:0000256" key="3">
    <source>
        <dbReference type="ARBA" id="ARBA00022723"/>
    </source>
</evidence>
<dbReference type="PANTHER" id="PTHR45925:SF4">
    <property type="entry name" value="ZINC FINGER PROTEIN 217"/>
    <property type="match status" value="1"/>
</dbReference>
<evidence type="ECO:0000256" key="8">
    <source>
        <dbReference type="ARBA" id="ARBA00023125"/>
    </source>
</evidence>
<evidence type="ECO:0000313" key="15">
    <source>
        <dbReference type="RefSeq" id="XP_057385382.1"/>
    </source>
</evidence>
<reference evidence="15" key="1">
    <citation type="submission" date="2025-08" db="UniProtKB">
        <authorList>
            <consortium name="RefSeq"/>
        </authorList>
    </citation>
    <scope>IDENTIFICATION</scope>
</reference>
<feature type="region of interest" description="Disordered" evidence="12">
    <location>
        <begin position="331"/>
        <end position="386"/>
    </location>
</feature>
<feature type="compositionally biased region" description="Low complexity" evidence="12">
    <location>
        <begin position="756"/>
        <end position="765"/>
    </location>
</feature>
<feature type="compositionally biased region" description="Basic residues" evidence="12">
    <location>
        <begin position="704"/>
        <end position="715"/>
    </location>
</feature>
<evidence type="ECO:0000313" key="14">
    <source>
        <dbReference type="Proteomes" id="UP001652580"/>
    </source>
</evidence>
<evidence type="ECO:0000256" key="5">
    <source>
        <dbReference type="ARBA" id="ARBA00022771"/>
    </source>
</evidence>
<feature type="compositionally biased region" description="Pro residues" evidence="12">
    <location>
        <begin position="739"/>
        <end position="749"/>
    </location>
</feature>
<keyword evidence="5 11" id="KW-0863">Zinc-finger</keyword>